<dbReference type="Proteomes" id="UP000292052">
    <property type="component" value="Unassembled WGS sequence"/>
</dbReference>
<evidence type="ECO:0000256" key="2">
    <source>
        <dbReference type="PROSITE-ProRule" id="PRU00235"/>
    </source>
</evidence>
<dbReference type="EMBL" id="QDEB01088765">
    <property type="protein sequence ID" value="RZC33445.1"/>
    <property type="molecule type" value="Genomic_DNA"/>
</dbReference>
<dbReference type="SUPFAM" id="SSF50985">
    <property type="entry name" value="RCC1/BLIP-II"/>
    <property type="match status" value="2"/>
</dbReference>
<protein>
    <recommendedName>
        <fullName evidence="4">RCC1-like domain-containing protein</fullName>
    </recommendedName>
</protein>
<accession>A0A482VKZ6</accession>
<feature type="repeat" description="RCC1" evidence="2">
    <location>
        <begin position="784"/>
        <end position="838"/>
    </location>
</feature>
<dbReference type="STRING" id="1661398.A0A482VKZ6"/>
<keyword evidence="1" id="KW-0677">Repeat</keyword>
<proteinExistence type="predicted"/>
<dbReference type="PANTHER" id="PTHR22872">
    <property type="entry name" value="BTK-BINDING PROTEIN-RELATED"/>
    <property type="match status" value="1"/>
</dbReference>
<reference evidence="5 6" key="1">
    <citation type="submission" date="2017-03" db="EMBL/GenBank/DDBJ databases">
        <title>Genome of the blue death feigning beetle - Asbolus verrucosus.</title>
        <authorList>
            <person name="Rider S.D."/>
        </authorList>
    </citation>
    <scope>NUCLEOTIDE SEQUENCE [LARGE SCALE GENOMIC DNA]</scope>
    <source>
        <strain evidence="5">Butters</strain>
        <tissue evidence="5">Head and leg muscle</tissue>
    </source>
</reference>
<dbReference type="PANTHER" id="PTHR22872:SF2">
    <property type="entry name" value="INHIBITOR OF BRUTON TYROSINE KINASE"/>
    <property type="match status" value="1"/>
</dbReference>
<dbReference type="InterPro" id="IPR036322">
    <property type="entry name" value="WD40_repeat_dom_sf"/>
</dbReference>
<dbReference type="PROSITE" id="PS00626">
    <property type="entry name" value="RCC1_2"/>
    <property type="match status" value="2"/>
</dbReference>
<evidence type="ECO:0000313" key="6">
    <source>
        <dbReference type="Proteomes" id="UP000292052"/>
    </source>
</evidence>
<gene>
    <name evidence="5" type="ORF">BDFB_002646</name>
</gene>
<feature type="domain" description="RCC1-like" evidence="4">
    <location>
        <begin position="768"/>
        <end position="1004"/>
    </location>
</feature>
<sequence>MMTTAQDVFELKCLLRNIKIRLCCRIESGVKQLLALITSDAEVVLHYTYGELPPVVKRVPWLTDTNKLIQAICFDPTATWLLVVSIDGSLYIIPALSLTDRKQKIDCKWSLNDLTHFPKHSQTPDAKPTCIVWWQTLDCNQNALVGYDSGAIALISLTDGRCLGCCAISEGVTRLALCQDNTLDSVSLLINGESGQQWRLMLEQNSVGCLWPPESTNQSDELTRSRLHNLKQMGVDKLASLKQRLVEARGGRRDSQSDTASESSHSESTHSGPELLPCLCDTFFAPQYARNRYLFSAFYKPTSLLTVHAVDVESAPLFVHKLVKGTSSLLLTDRLIYTVNDDGDVVSVISAQLSECRMEGDAKFNSDALVAQFTIEKEKILSIYKLTDLTSGRVRKSKDDHKKEKQFEMPKSAEDLNIRKPKIDTCVVVTDNSVYKITVSCSPISKFIYFVNEENNLEKAEKISLIFGLNLQQLLEACGDLMIAKGSFHSGIILYKQAKVHLLKRVLKLAISADCRTLLKFVHLCLTASRVDMSMATKIHIGNLAVMAYTELILRHGGNTRTSNTKDFMNFLRYEEFYDQILAVNVACQAGHWNIVTLLAKCRGLQPEVVSAFGQILQSARAPRASDREFLFALSEPSLTQSLVVFPQSSREIFNFIRSNVDAFSVDILQRFAVQLDPSQPCVVSLVNRIFCTNKYSSSLDTTIESVDFDNPDKAIVTVKDLIETFLYVLINLVAKTDKDEYNIKLLDKIDVPEPPEEECHIEKMPDLHPLSCGYEHAAIVRNSNLYTMGVSSSGCLGLGPLLTQSSPPKLIQTLFDLKVKVLSVSCGRKHTLALTDYGVYAWGSNAYGQLGLGPFIQESPYPQIVTVLCFRKIIEVTAGQYHSLALTSSGQVYTWGWGIHGQLGHGNCDNSYYPRLLQFKHQIVQVAAGHAHSLILTRDGKLFGFGSNVFGQLESCQIDSNKSTRPVWVLLMPDIYTPIEKITTAYFHNIAIRADQEVYTWGASPQEVRILQSKNLQKQNGLSLKAPDSWKASVHVYSSANKKPIEQVAVGYRHSVILHNGKILWGKNKDDELSPPKLKDKDNISFFTHKFTHVSCGLDYTMALDQAGKLLAWGSPSMAQVSTQL</sequence>
<evidence type="ECO:0000256" key="1">
    <source>
        <dbReference type="ARBA" id="ARBA00022737"/>
    </source>
</evidence>
<dbReference type="InterPro" id="IPR009091">
    <property type="entry name" value="RCC1/BLIP-II"/>
</dbReference>
<keyword evidence="6" id="KW-1185">Reference proteome</keyword>
<comment type="caution">
    <text evidence="5">The sequence shown here is derived from an EMBL/GenBank/DDBJ whole genome shotgun (WGS) entry which is preliminary data.</text>
</comment>
<dbReference type="PRINTS" id="PR00633">
    <property type="entry name" value="RCCNDNSATION"/>
</dbReference>
<dbReference type="PROSITE" id="PS50012">
    <property type="entry name" value="RCC1_3"/>
    <property type="match status" value="4"/>
</dbReference>
<feature type="repeat" description="RCC1" evidence="2">
    <location>
        <begin position="941"/>
        <end position="996"/>
    </location>
</feature>
<feature type="repeat" description="RCC1" evidence="2">
    <location>
        <begin position="891"/>
        <end position="940"/>
    </location>
</feature>
<dbReference type="OrthoDB" id="16281at2759"/>
<feature type="repeat" description="RCC1" evidence="2">
    <location>
        <begin position="838"/>
        <end position="890"/>
    </location>
</feature>
<dbReference type="InterPro" id="IPR051625">
    <property type="entry name" value="Signaling_Regulatory_Domain"/>
</dbReference>
<dbReference type="AlphaFoldDB" id="A0A482VKZ6"/>
<dbReference type="InterPro" id="IPR058923">
    <property type="entry name" value="RCC1-like_dom"/>
</dbReference>
<organism evidence="5 6">
    <name type="scientific">Asbolus verrucosus</name>
    <name type="common">Desert ironclad beetle</name>
    <dbReference type="NCBI Taxonomy" id="1661398"/>
    <lineage>
        <taxon>Eukaryota</taxon>
        <taxon>Metazoa</taxon>
        <taxon>Ecdysozoa</taxon>
        <taxon>Arthropoda</taxon>
        <taxon>Hexapoda</taxon>
        <taxon>Insecta</taxon>
        <taxon>Pterygota</taxon>
        <taxon>Neoptera</taxon>
        <taxon>Endopterygota</taxon>
        <taxon>Coleoptera</taxon>
        <taxon>Polyphaga</taxon>
        <taxon>Cucujiformia</taxon>
        <taxon>Tenebrionidae</taxon>
        <taxon>Pimeliinae</taxon>
        <taxon>Asbolus</taxon>
    </lineage>
</organism>
<feature type="compositionally biased region" description="Basic and acidic residues" evidence="3">
    <location>
        <begin position="247"/>
        <end position="256"/>
    </location>
</feature>
<dbReference type="SUPFAM" id="SSF50978">
    <property type="entry name" value="WD40 repeat-like"/>
    <property type="match status" value="1"/>
</dbReference>
<evidence type="ECO:0000256" key="3">
    <source>
        <dbReference type="SAM" id="MobiDB-lite"/>
    </source>
</evidence>
<evidence type="ECO:0000313" key="5">
    <source>
        <dbReference type="EMBL" id="RZC33445.1"/>
    </source>
</evidence>
<feature type="region of interest" description="Disordered" evidence="3">
    <location>
        <begin position="247"/>
        <end position="272"/>
    </location>
</feature>
<dbReference type="InterPro" id="IPR000408">
    <property type="entry name" value="Reg_chr_condens"/>
</dbReference>
<dbReference type="Pfam" id="PF25390">
    <property type="entry name" value="WD40_RLD"/>
    <property type="match status" value="1"/>
</dbReference>
<dbReference type="Gene3D" id="2.130.10.30">
    <property type="entry name" value="Regulator of chromosome condensation 1/beta-lactamase-inhibitor protein II"/>
    <property type="match status" value="2"/>
</dbReference>
<name>A0A482VKZ6_ASBVE</name>
<evidence type="ECO:0000259" key="4">
    <source>
        <dbReference type="Pfam" id="PF25390"/>
    </source>
</evidence>